<dbReference type="CDD" id="cd16323">
    <property type="entry name" value="Syd"/>
    <property type="match status" value="1"/>
</dbReference>
<protein>
    <recommendedName>
        <fullName evidence="6">Protein Syd</fullName>
    </recommendedName>
</protein>
<dbReference type="eggNOG" id="ENOG502ZCMR">
    <property type="taxonomic scope" value="Bacteria"/>
</dbReference>
<reference evidence="4 5" key="1">
    <citation type="submission" date="2014-11" db="EMBL/GenBank/DDBJ databases">
        <title>Complete Genome Sequence of Pseudoalteromonas sp. Strain OCN003 Isolated from Kaneohe Bay, Oahu, Hawaii.</title>
        <authorList>
            <person name="Beurmann S."/>
            <person name="Videau P."/>
            <person name="Ushijima B."/>
            <person name="Smith A.M."/>
            <person name="Aeby G.S."/>
            <person name="Callahan S.M."/>
            <person name="Belcaid M."/>
        </authorList>
    </citation>
    <scope>NUCLEOTIDE SEQUENCE [LARGE SCALE GENOMIC DNA]</scope>
    <source>
        <strain evidence="4 5">OCN003</strain>
    </source>
</reference>
<dbReference type="EMBL" id="CP009888">
    <property type="protein sequence ID" value="AIY65789.1"/>
    <property type="molecule type" value="Genomic_DNA"/>
</dbReference>
<organism evidence="4 5">
    <name type="scientific">Pseudoalteromonas piratica</name>
    <dbReference type="NCBI Taxonomy" id="1348114"/>
    <lineage>
        <taxon>Bacteria</taxon>
        <taxon>Pseudomonadati</taxon>
        <taxon>Pseudomonadota</taxon>
        <taxon>Gammaproteobacteria</taxon>
        <taxon>Alteromonadales</taxon>
        <taxon>Pseudoalteromonadaceae</taxon>
        <taxon>Pseudoalteromonas</taxon>
    </lineage>
</organism>
<gene>
    <name evidence="4" type="ORF">OM33_12020</name>
</gene>
<dbReference type="Proteomes" id="UP000030341">
    <property type="component" value="Chromosome 1"/>
</dbReference>
<keyword evidence="2" id="KW-0997">Cell inner membrane</keyword>
<accession>A0A0A7EGM9</accession>
<evidence type="ECO:0000313" key="4">
    <source>
        <dbReference type="EMBL" id="AIY65789.1"/>
    </source>
</evidence>
<dbReference type="SUPFAM" id="SSF160631">
    <property type="entry name" value="SMI1/KNR4-like"/>
    <property type="match status" value="1"/>
</dbReference>
<dbReference type="InterPro" id="IPR037883">
    <property type="entry name" value="Knr4/Smi1-like_sf"/>
</dbReference>
<dbReference type="HOGENOM" id="CLU_121866_0_0_6"/>
<dbReference type="InterPro" id="IPR038228">
    <property type="entry name" value="Syd_sf"/>
</dbReference>
<dbReference type="GO" id="GO:0009898">
    <property type="term" value="C:cytoplasmic side of plasma membrane"/>
    <property type="evidence" value="ECO:0007669"/>
    <property type="project" value="InterPro"/>
</dbReference>
<dbReference type="STRING" id="1348114.OM33_12020"/>
<dbReference type="Gene3D" id="3.40.1580.20">
    <property type="entry name" value="Syd protein"/>
    <property type="match status" value="1"/>
</dbReference>
<dbReference type="KEGG" id="pseo:OM33_12020"/>
<name>A0A0A7EGM9_9GAMM</name>
<dbReference type="RefSeq" id="WP_038642027.1">
    <property type="nucleotide sequence ID" value="NZ_CP009888.1"/>
</dbReference>
<proteinExistence type="predicted"/>
<keyword evidence="1" id="KW-1003">Cell membrane</keyword>
<dbReference type="Pfam" id="PF07348">
    <property type="entry name" value="Syd"/>
    <property type="match status" value="1"/>
</dbReference>
<evidence type="ECO:0008006" key="6">
    <source>
        <dbReference type="Google" id="ProtNLM"/>
    </source>
</evidence>
<evidence type="ECO:0000256" key="2">
    <source>
        <dbReference type="ARBA" id="ARBA00022519"/>
    </source>
</evidence>
<keyword evidence="5" id="KW-1185">Reference proteome</keyword>
<sequence>MSISENLQRIYTEITQLAEQKTGGAPRVFHDTEWPSPCEIPNSVENKSVAWQQVAQQGSLDKLEKALETQFPQQLKEYFASFYSDNLFANYQEHNLCLLQAWSEQDFDRLQQNITGHVLMKRRLKQADTVFFATCEEDDLLLVMDLADGSIWLEYLGKAPHHKLADSMAAFLSECKGLYYVQ</sequence>
<dbReference type="AlphaFoldDB" id="A0A0A7EGM9"/>
<evidence type="ECO:0000256" key="3">
    <source>
        <dbReference type="ARBA" id="ARBA00023136"/>
    </source>
</evidence>
<dbReference type="NCBIfam" id="NF003439">
    <property type="entry name" value="PRK04968.1"/>
    <property type="match status" value="1"/>
</dbReference>
<keyword evidence="3" id="KW-0472">Membrane</keyword>
<dbReference type="OrthoDB" id="5599437at2"/>
<evidence type="ECO:0000313" key="5">
    <source>
        <dbReference type="Proteomes" id="UP000030341"/>
    </source>
</evidence>
<dbReference type="InterPro" id="IPR009948">
    <property type="entry name" value="Syd"/>
</dbReference>
<evidence type="ECO:0000256" key="1">
    <source>
        <dbReference type="ARBA" id="ARBA00022475"/>
    </source>
</evidence>